<evidence type="ECO:0000313" key="1">
    <source>
        <dbReference type="Proteomes" id="UP000046392"/>
    </source>
</evidence>
<dbReference type="Proteomes" id="UP000046392">
    <property type="component" value="Unplaced"/>
</dbReference>
<accession>A0A0N5C0A0</accession>
<reference evidence="2" key="1">
    <citation type="submission" date="2017-02" db="UniProtKB">
        <authorList>
            <consortium name="WormBaseParasite"/>
        </authorList>
    </citation>
    <scope>IDENTIFICATION</scope>
</reference>
<evidence type="ECO:0000313" key="2">
    <source>
        <dbReference type="WBParaSite" id="SPAL_0001142900.1"/>
    </source>
</evidence>
<dbReference type="WBParaSite" id="SPAL_0001142900.1">
    <property type="protein sequence ID" value="SPAL_0001142900.1"/>
    <property type="gene ID" value="SPAL_0001142900"/>
</dbReference>
<keyword evidence="1" id="KW-1185">Reference proteome</keyword>
<organism evidence="1 2">
    <name type="scientific">Strongyloides papillosus</name>
    <name type="common">Intestinal threadworm</name>
    <dbReference type="NCBI Taxonomy" id="174720"/>
    <lineage>
        <taxon>Eukaryota</taxon>
        <taxon>Metazoa</taxon>
        <taxon>Ecdysozoa</taxon>
        <taxon>Nematoda</taxon>
        <taxon>Chromadorea</taxon>
        <taxon>Rhabditida</taxon>
        <taxon>Tylenchina</taxon>
        <taxon>Panagrolaimomorpha</taxon>
        <taxon>Strongyloidoidea</taxon>
        <taxon>Strongyloididae</taxon>
        <taxon>Strongyloides</taxon>
    </lineage>
</organism>
<protein>
    <submittedName>
        <fullName evidence="2">MADF domain-containing protein</fullName>
    </submittedName>
</protein>
<sequence length="373" mass="43789">MESNLLFNIDRNIILKSDWDQWEETIKNKMKEELDEWSKIFAEKHLKTKEKITEIEQNKNDIIKSCTIEKKDPTEFLNAPAYAYNKTYILYELYKLENKYRQHYLKVMYDQLLNEFVKLKTNVVGNSVDNNQLIDQNVPMDISTKFNINDSVICRKKRKCVTIEPIKKVNTVSYTKSKCDILHQGLQKYDCYIEIGFQIISFARTCKEFAVNAFHDEIIITLKDQNDNEKKISFEAAKNNSMELTCIKDNLMTKYFLRLLIVGIEESIKRKKKDKRMNILVGGLRKCDITLLTQIENGTTLEKNLDNDEITILAKYMKYSNSACKIAFLENCTSTYIRKIAKNACYQITLNKNNYSKESYAYDDIECSSDEEL</sequence>
<name>A0A0N5C0A0_STREA</name>
<dbReference type="AlphaFoldDB" id="A0A0N5C0A0"/>
<proteinExistence type="predicted"/>